<gene>
    <name evidence="2" type="ORF">EI97DRAFT_81854</name>
</gene>
<dbReference type="GeneID" id="54556284"/>
<keyword evidence="1" id="KW-0472">Membrane</keyword>
<proteinExistence type="predicted"/>
<organism evidence="2 3">
    <name type="scientific">Westerdykella ornata</name>
    <dbReference type="NCBI Taxonomy" id="318751"/>
    <lineage>
        <taxon>Eukaryota</taxon>
        <taxon>Fungi</taxon>
        <taxon>Dikarya</taxon>
        <taxon>Ascomycota</taxon>
        <taxon>Pezizomycotina</taxon>
        <taxon>Dothideomycetes</taxon>
        <taxon>Pleosporomycetidae</taxon>
        <taxon>Pleosporales</taxon>
        <taxon>Sporormiaceae</taxon>
        <taxon>Westerdykella</taxon>
    </lineage>
</organism>
<keyword evidence="3" id="KW-1185">Reference proteome</keyword>
<protein>
    <submittedName>
        <fullName evidence="2">Uncharacterized protein</fullName>
    </submittedName>
</protein>
<keyword evidence="1" id="KW-0812">Transmembrane</keyword>
<feature type="transmembrane region" description="Helical" evidence="1">
    <location>
        <begin position="6"/>
        <end position="25"/>
    </location>
</feature>
<sequence length="82" mass="9244">MSTIEFHLLQILVLEGCIVLSIFVIDMIHPIHSRTPATICTFPHYQHYAAQFVARPCEASQASRRHPSFSFLAQSLPTSFAD</sequence>
<keyword evidence="1" id="KW-1133">Transmembrane helix</keyword>
<accession>A0A6A6JG42</accession>
<dbReference type="Proteomes" id="UP000800097">
    <property type="component" value="Unassembled WGS sequence"/>
</dbReference>
<reference evidence="2" key="1">
    <citation type="journal article" date="2020" name="Stud. Mycol.">
        <title>101 Dothideomycetes genomes: a test case for predicting lifestyles and emergence of pathogens.</title>
        <authorList>
            <person name="Haridas S."/>
            <person name="Albert R."/>
            <person name="Binder M."/>
            <person name="Bloem J."/>
            <person name="Labutti K."/>
            <person name="Salamov A."/>
            <person name="Andreopoulos B."/>
            <person name="Baker S."/>
            <person name="Barry K."/>
            <person name="Bills G."/>
            <person name="Bluhm B."/>
            <person name="Cannon C."/>
            <person name="Castanera R."/>
            <person name="Culley D."/>
            <person name="Daum C."/>
            <person name="Ezra D."/>
            <person name="Gonzalez J."/>
            <person name="Henrissat B."/>
            <person name="Kuo A."/>
            <person name="Liang C."/>
            <person name="Lipzen A."/>
            <person name="Lutzoni F."/>
            <person name="Magnuson J."/>
            <person name="Mondo S."/>
            <person name="Nolan M."/>
            <person name="Ohm R."/>
            <person name="Pangilinan J."/>
            <person name="Park H.-J."/>
            <person name="Ramirez L."/>
            <person name="Alfaro M."/>
            <person name="Sun H."/>
            <person name="Tritt A."/>
            <person name="Yoshinaga Y."/>
            <person name="Zwiers L.-H."/>
            <person name="Turgeon B."/>
            <person name="Goodwin S."/>
            <person name="Spatafora J."/>
            <person name="Crous P."/>
            <person name="Grigoriev I."/>
        </authorList>
    </citation>
    <scope>NUCLEOTIDE SEQUENCE</scope>
    <source>
        <strain evidence="2">CBS 379.55</strain>
    </source>
</reference>
<dbReference type="EMBL" id="ML986498">
    <property type="protein sequence ID" value="KAF2275235.1"/>
    <property type="molecule type" value="Genomic_DNA"/>
</dbReference>
<evidence type="ECO:0000313" key="2">
    <source>
        <dbReference type="EMBL" id="KAF2275235.1"/>
    </source>
</evidence>
<evidence type="ECO:0000313" key="3">
    <source>
        <dbReference type="Proteomes" id="UP000800097"/>
    </source>
</evidence>
<dbReference type="AlphaFoldDB" id="A0A6A6JG42"/>
<name>A0A6A6JG42_WESOR</name>
<dbReference type="RefSeq" id="XP_033652774.1">
    <property type="nucleotide sequence ID" value="XM_033803109.1"/>
</dbReference>
<evidence type="ECO:0000256" key="1">
    <source>
        <dbReference type="SAM" id="Phobius"/>
    </source>
</evidence>